<gene>
    <name evidence="1" type="ORF">AWU67_09380</name>
</gene>
<organism evidence="1 2">
    <name type="scientific">Microterricola viridarii</name>
    <dbReference type="NCBI Taxonomy" id="412690"/>
    <lineage>
        <taxon>Bacteria</taxon>
        <taxon>Bacillati</taxon>
        <taxon>Actinomycetota</taxon>
        <taxon>Actinomycetes</taxon>
        <taxon>Micrococcales</taxon>
        <taxon>Microbacteriaceae</taxon>
        <taxon>Microterricola</taxon>
    </lineage>
</organism>
<protein>
    <submittedName>
        <fullName evidence="1">Uncharacterized protein</fullName>
    </submittedName>
</protein>
<dbReference type="EMBL" id="CP014145">
    <property type="protein sequence ID" value="AMB59032.1"/>
    <property type="molecule type" value="Genomic_DNA"/>
</dbReference>
<dbReference type="Proteomes" id="UP000058305">
    <property type="component" value="Chromosome"/>
</dbReference>
<keyword evidence="2" id="KW-1185">Reference proteome</keyword>
<accession>A0A0X8E3F8</accession>
<reference evidence="1 2" key="1">
    <citation type="journal article" date="2016" name="J. Biotechnol.">
        <title>First complete genome sequence of a species in the genus Microterricola, an extremophilic cold active enzyme producing bacterial strain ERGS5:02 isolated from Sikkim Himalaya.</title>
        <authorList>
            <person name="Himanshu"/>
            <person name="Swarnkar M.K."/>
            <person name="Singh D."/>
            <person name="Kumar R."/>
        </authorList>
    </citation>
    <scope>NUCLEOTIDE SEQUENCE [LARGE SCALE GENOMIC DNA]</scope>
    <source>
        <strain evidence="1 2">ERGS5:02</strain>
    </source>
</reference>
<dbReference type="OrthoDB" id="2084645at2"/>
<dbReference type="AlphaFoldDB" id="A0A0X8E3F8"/>
<evidence type="ECO:0000313" key="1">
    <source>
        <dbReference type="EMBL" id="AMB59032.1"/>
    </source>
</evidence>
<proteinExistence type="predicted"/>
<evidence type="ECO:0000313" key="2">
    <source>
        <dbReference type="Proteomes" id="UP000058305"/>
    </source>
</evidence>
<sequence>MRIEVVIASWEQGCCGVPIGLGDTATYNLVAFAPALGGASAVPRFFSDNHGQTPSEVPQARVAGVVAAITGVSYPRVPVAGQAGTFTSDPTRPQLHPLSSIGDEGDDGLSEYLVLLDVADGTDLPHFVLAAERTAHQEREARTDRLRELRSRDEVGVLLRALADDAALRFGALARIVRSDDASAFSILPERAGAAALHWLRSAEEGADGIRVQLGDGVWEVPADPVRAEVLREFLDAAAAGRVEEQRPEHGDEMGPFQTVVTAADGRRWVATTDDLARFGIGGVFAMTGPLARRLERGTHRYVAWE</sequence>
<dbReference type="Pfam" id="PF20218">
    <property type="entry name" value="DUF6578"/>
    <property type="match status" value="1"/>
</dbReference>
<reference evidence="2" key="2">
    <citation type="submission" date="2016-01" db="EMBL/GenBank/DDBJ databases">
        <title>First complete genome sequence of a species in the genus Microterricola, an extremophilic cold active enzyme producing strain ERGS5:02 isolated from Sikkim Himalaya.</title>
        <authorList>
            <person name="Kumar R."/>
            <person name="Singh D."/>
            <person name="Swarnkar M.K."/>
        </authorList>
    </citation>
    <scope>NUCLEOTIDE SEQUENCE [LARGE SCALE GENOMIC DNA]</scope>
    <source>
        <strain evidence="2">ERGS5:02</strain>
    </source>
</reference>
<dbReference type="InterPro" id="IPR046485">
    <property type="entry name" value="DUF6578"/>
</dbReference>
<dbReference type="KEGG" id="mvd:AWU67_09380"/>
<name>A0A0X8E3F8_9MICO</name>
<dbReference type="RefSeq" id="WP_067228193.1">
    <property type="nucleotide sequence ID" value="NZ_CP014145.1"/>
</dbReference>